<organism evidence="1">
    <name type="scientific">Alicyclobacillus phage KKP_3916</name>
    <dbReference type="NCBI Taxonomy" id="3040651"/>
    <lineage>
        <taxon>Viruses</taxon>
        <taxon>Duplodnaviria</taxon>
        <taxon>Heunggongvirae</taxon>
        <taxon>Uroviricota</taxon>
        <taxon>Caudoviricetes</taxon>
    </lineage>
</organism>
<accession>A0AAT9V7N3</accession>
<name>A0AAT9V7N3_9CAUD</name>
<evidence type="ECO:0000313" key="1">
    <source>
        <dbReference type="EMBL" id="WJJ55348.1"/>
    </source>
</evidence>
<dbReference type="InterPro" id="IPR025586">
    <property type="entry name" value="PcfJ"/>
</dbReference>
<dbReference type="Pfam" id="PF14284">
    <property type="entry name" value="PcfJ"/>
    <property type="match status" value="1"/>
</dbReference>
<protein>
    <submittedName>
        <fullName evidence="1">Uncharacterized protein</fullName>
    </submittedName>
</protein>
<reference evidence="1" key="1">
    <citation type="submission" date="2023-04" db="EMBL/GenBank/DDBJ databases">
        <title>Characterization and genome study of newly isolated Alicyclobacillus-specific phaga.</title>
        <authorList>
            <person name="Shymialevich D."/>
            <person name="Wojcicki M."/>
            <person name="Srednicka P."/>
            <person name="Swider O."/>
        </authorList>
    </citation>
    <scope>NUCLEOTIDE SEQUENCE</scope>
</reference>
<dbReference type="EMBL" id="OQ846916">
    <property type="protein sequence ID" value="WJJ55348.1"/>
    <property type="molecule type" value="Genomic_DNA"/>
</dbReference>
<proteinExistence type="predicted"/>
<sequence length="95" mass="10769">MIQYGKPFNQFLSSCAVNPLALAMGSGHVNDVVNKRCKIYFLRETKFIDEPLVTIEVRDGNIRQVRGKLNRAPTPDEKAFVAEWAEKKGLKLAIY</sequence>
<gene>
    <name evidence="1" type="ORF">QB910_000104</name>
</gene>